<dbReference type="PANTHER" id="PTHR42648">
    <property type="entry name" value="TRANSPOSASE, PUTATIVE-RELATED"/>
    <property type="match status" value="1"/>
</dbReference>
<dbReference type="InterPro" id="IPR057670">
    <property type="entry name" value="SH3_retrovirus"/>
</dbReference>
<evidence type="ECO:0000313" key="6">
    <source>
        <dbReference type="EMBL" id="GEU61359.1"/>
    </source>
</evidence>
<dbReference type="GO" id="GO:0046872">
    <property type="term" value="F:metal ion binding"/>
    <property type="evidence" value="ECO:0007669"/>
    <property type="project" value="UniProtKB-KW"/>
</dbReference>
<dbReference type="PANTHER" id="PTHR42648:SF28">
    <property type="entry name" value="TRANSPOSON-ENCODED PROTEIN WITH RIBONUCLEASE H-LIKE AND RETROVIRUS ZINC FINGER-LIKE DOMAINS"/>
    <property type="match status" value="1"/>
</dbReference>
<keyword evidence="6" id="KW-0548">Nucleotidyltransferase</keyword>
<dbReference type="GO" id="GO:0003964">
    <property type="term" value="F:RNA-directed DNA polymerase activity"/>
    <property type="evidence" value="ECO:0007669"/>
    <property type="project" value="UniProtKB-KW"/>
</dbReference>
<evidence type="ECO:0000256" key="1">
    <source>
        <dbReference type="ARBA" id="ARBA00022723"/>
    </source>
</evidence>
<dbReference type="Pfam" id="PF07727">
    <property type="entry name" value="RVT_2"/>
    <property type="match status" value="1"/>
</dbReference>
<feature type="domain" description="Reverse transcriptase Ty1/copia-type" evidence="4">
    <location>
        <begin position="378"/>
        <end position="453"/>
    </location>
</feature>
<dbReference type="InterPro" id="IPR013103">
    <property type="entry name" value="RVT_2"/>
</dbReference>
<evidence type="ECO:0000259" key="5">
    <source>
        <dbReference type="Pfam" id="PF25597"/>
    </source>
</evidence>
<accession>A0A6L2LJW8</accession>
<comment type="caution">
    <text evidence="6">The sequence shown here is derived from an EMBL/GenBank/DDBJ whole genome shotgun (WGS) entry which is preliminary data.</text>
</comment>
<evidence type="ECO:0000259" key="4">
    <source>
        <dbReference type="Pfam" id="PF07727"/>
    </source>
</evidence>
<keyword evidence="1" id="KW-0479">Metal-binding</keyword>
<dbReference type="AlphaFoldDB" id="A0A6L2LJW8"/>
<evidence type="ECO:0000256" key="2">
    <source>
        <dbReference type="ARBA" id="ARBA00022801"/>
    </source>
</evidence>
<feature type="domain" description="Retroviral polymerase SH3-like" evidence="5">
    <location>
        <begin position="198"/>
        <end position="245"/>
    </location>
</feature>
<evidence type="ECO:0000256" key="3">
    <source>
        <dbReference type="SAM" id="MobiDB-lite"/>
    </source>
</evidence>
<gene>
    <name evidence="6" type="ORF">Tci_033337</name>
</gene>
<organism evidence="6">
    <name type="scientific">Tanacetum cinerariifolium</name>
    <name type="common">Dalmatian daisy</name>
    <name type="synonym">Chrysanthemum cinerariifolium</name>
    <dbReference type="NCBI Taxonomy" id="118510"/>
    <lineage>
        <taxon>Eukaryota</taxon>
        <taxon>Viridiplantae</taxon>
        <taxon>Streptophyta</taxon>
        <taxon>Embryophyta</taxon>
        <taxon>Tracheophyta</taxon>
        <taxon>Spermatophyta</taxon>
        <taxon>Magnoliopsida</taxon>
        <taxon>eudicotyledons</taxon>
        <taxon>Gunneridae</taxon>
        <taxon>Pentapetalae</taxon>
        <taxon>asterids</taxon>
        <taxon>campanulids</taxon>
        <taxon>Asterales</taxon>
        <taxon>Asteraceae</taxon>
        <taxon>Asteroideae</taxon>
        <taxon>Anthemideae</taxon>
        <taxon>Anthemidinae</taxon>
        <taxon>Tanacetum</taxon>
    </lineage>
</organism>
<feature type="region of interest" description="Disordered" evidence="3">
    <location>
        <begin position="1"/>
        <end position="21"/>
    </location>
</feature>
<reference evidence="6" key="1">
    <citation type="journal article" date="2019" name="Sci. Rep.">
        <title>Draft genome of Tanacetum cinerariifolium, the natural source of mosquito coil.</title>
        <authorList>
            <person name="Yamashiro T."/>
            <person name="Shiraishi A."/>
            <person name="Satake H."/>
            <person name="Nakayama K."/>
        </authorList>
    </citation>
    <scope>NUCLEOTIDE SEQUENCE</scope>
</reference>
<name>A0A6L2LJW8_TANCI</name>
<dbReference type="InterPro" id="IPR039537">
    <property type="entry name" value="Retrotran_Ty1/copia-like"/>
</dbReference>
<sequence length="453" mass="50984">MKLMSVLNDKGSSAGQSNMAGANQHMTNSIKDMVNLVDVSNLKLTVCHPNGTLAKITHVGNLKVNNDVMLFDVLVIPEYTGLKKGRVLGTGSEFGGLYLFDKEYNNSTVANNSSLNLSNIDHEGPCEVCHKAKHTRDSFPLSENKSIVFEQLMHLDVWSPYKVINREGFRYFETIVDDYSRSVSVYLLRSKDEVFGSDKLSEKSKKCVLIGYASDKKAYKLFSLENRNVLYSRDVMFYETISPYKMSVQLDVEQCASGPSHSLDQPEVDVQIPTSGSGSDLQGSRNDGLITATPIDENTKEFNLRESSRTTKLPAKFNEYVLDNKVKNGLNRYANHTHLDSKSRSFISILEPSSFKEDSKDPNWIRDMNDEMNVLYENDTWYLVDLPFGRKPIGSKWVFKIKYTSDGVVDRFKARVVAKGFGQKEGLGDKETFSRVVKIGTVRCLLCLAVQNE</sequence>
<keyword evidence="6" id="KW-0695">RNA-directed DNA polymerase</keyword>
<keyword evidence="2" id="KW-0378">Hydrolase</keyword>
<proteinExistence type="predicted"/>
<dbReference type="GO" id="GO:0016787">
    <property type="term" value="F:hydrolase activity"/>
    <property type="evidence" value="ECO:0007669"/>
    <property type="project" value="UniProtKB-KW"/>
</dbReference>
<dbReference type="Pfam" id="PF25597">
    <property type="entry name" value="SH3_retrovirus"/>
    <property type="match status" value="1"/>
</dbReference>
<dbReference type="EMBL" id="BKCJ010004491">
    <property type="protein sequence ID" value="GEU61359.1"/>
    <property type="molecule type" value="Genomic_DNA"/>
</dbReference>
<keyword evidence="6" id="KW-0808">Transferase</keyword>
<feature type="compositionally biased region" description="Polar residues" evidence="3">
    <location>
        <begin position="10"/>
        <end position="21"/>
    </location>
</feature>
<protein>
    <submittedName>
        <fullName evidence="6">Putative reverse transcriptase, RNA-dependent DNA polymerase, Gag-polypeptide of LTR copia-type</fullName>
    </submittedName>
</protein>